<dbReference type="AlphaFoldDB" id="A0A3T1DEZ9"/>
<dbReference type="Proteomes" id="UP000289856">
    <property type="component" value="Chromosome"/>
</dbReference>
<keyword evidence="2" id="KW-1185">Reference proteome</keyword>
<reference evidence="1 2" key="1">
    <citation type="submission" date="2019-01" db="EMBL/GenBank/DDBJ databases">
        <title>Complete genome sequence of Cohnella hallensis HS21 isolated from Korean fir (Abies koreana) rhizospheric soil.</title>
        <authorList>
            <person name="Jiang L."/>
            <person name="Kang S.W."/>
            <person name="Kim S."/>
            <person name="Jung J."/>
            <person name="Kim C.Y."/>
            <person name="Kim D.H."/>
            <person name="Kim S.W."/>
            <person name="Lee J."/>
        </authorList>
    </citation>
    <scope>NUCLEOTIDE SEQUENCE [LARGE SCALE GENOMIC DNA]</scope>
    <source>
        <strain evidence="1 2">HS21</strain>
    </source>
</reference>
<organism evidence="1 2">
    <name type="scientific">Cohnella abietis</name>
    <dbReference type="NCBI Taxonomy" id="2507935"/>
    <lineage>
        <taxon>Bacteria</taxon>
        <taxon>Bacillati</taxon>
        <taxon>Bacillota</taxon>
        <taxon>Bacilli</taxon>
        <taxon>Bacillales</taxon>
        <taxon>Paenibacillaceae</taxon>
        <taxon>Cohnella</taxon>
    </lineage>
</organism>
<sequence length="70" mass="8480">MTMPTKAQIFEHWMEWLDRRGIDWGEPCCWACKHDFNVKYDLIKPSATREDIIKNWERAPLPLNRSHPLR</sequence>
<dbReference type="KEGG" id="cohn:KCTCHS21_61450"/>
<name>A0A3T1DEZ9_9BACL</name>
<accession>A0A3T1DEZ9</accession>
<proteinExistence type="predicted"/>
<gene>
    <name evidence="1" type="ORF">KCTCHS21_61450</name>
</gene>
<evidence type="ECO:0000313" key="2">
    <source>
        <dbReference type="Proteomes" id="UP000289856"/>
    </source>
</evidence>
<dbReference type="EMBL" id="AP019400">
    <property type="protein sequence ID" value="BBI36746.1"/>
    <property type="molecule type" value="Genomic_DNA"/>
</dbReference>
<protein>
    <submittedName>
        <fullName evidence="1">Uncharacterized protein</fullName>
    </submittedName>
</protein>
<evidence type="ECO:0000313" key="1">
    <source>
        <dbReference type="EMBL" id="BBI36746.1"/>
    </source>
</evidence>